<feature type="coiled-coil region" evidence="1">
    <location>
        <begin position="12"/>
        <end position="46"/>
    </location>
</feature>
<dbReference type="Proteomes" id="UP001516023">
    <property type="component" value="Unassembled WGS sequence"/>
</dbReference>
<organism evidence="3 4">
    <name type="scientific">Cyclotella cryptica</name>
    <dbReference type="NCBI Taxonomy" id="29204"/>
    <lineage>
        <taxon>Eukaryota</taxon>
        <taxon>Sar</taxon>
        <taxon>Stramenopiles</taxon>
        <taxon>Ochrophyta</taxon>
        <taxon>Bacillariophyta</taxon>
        <taxon>Coscinodiscophyceae</taxon>
        <taxon>Thalassiosirophycidae</taxon>
        <taxon>Stephanodiscales</taxon>
        <taxon>Stephanodiscaceae</taxon>
        <taxon>Cyclotella</taxon>
    </lineage>
</organism>
<protein>
    <recommendedName>
        <fullName evidence="5">SNF7 family protein</fullName>
    </recommendedName>
</protein>
<dbReference type="EMBL" id="JABMIG020000315">
    <property type="protein sequence ID" value="KAL3781483.1"/>
    <property type="molecule type" value="Genomic_DNA"/>
</dbReference>
<evidence type="ECO:0000256" key="2">
    <source>
        <dbReference type="SAM" id="MobiDB-lite"/>
    </source>
</evidence>
<gene>
    <name evidence="3" type="ORF">HJC23_009152</name>
</gene>
<dbReference type="AlphaFoldDB" id="A0ABD3P0V4"/>
<feature type="region of interest" description="Disordered" evidence="2">
    <location>
        <begin position="291"/>
        <end position="340"/>
    </location>
</feature>
<proteinExistence type="predicted"/>
<evidence type="ECO:0000256" key="1">
    <source>
        <dbReference type="SAM" id="Coils"/>
    </source>
</evidence>
<comment type="caution">
    <text evidence="3">The sequence shown here is derived from an EMBL/GenBank/DDBJ whole genome shotgun (WGS) entry which is preliminary data.</text>
</comment>
<dbReference type="InterPro" id="IPR005024">
    <property type="entry name" value="Snf7_fam"/>
</dbReference>
<accession>A0ABD3P0V4</accession>
<sequence length="411" mass="45780">MGNIFGKEKPLKEQLRESKRVITRAVRELDRETRSLQKEEKRLTIEIKNMARDNQMNAVKIMARDLVRTRQYITKFIEMRSRLQGCVLTLQTVTSHQAMAEAISSTAKVMNKMNKAVNVPSINKMMAEFERENVMSDMMQEMMADAIDDVMDGNDEDEEDLIVGRVLDEIGIDMAAPYSSTGNQHSDRIRIGPVINTNKCVPSRSSESAREYIHDHSSLDEEEEEERSRKMNIAQGLFAGMIPAESPTQTSLPTSAALPELDIFALPTETIPSAPSGGLGTFEETLMGRRSGAGIALPPPTAPRSTPSTAPPQPLTPPISRTSSPNQHTPPPLQPSFDPTNLDKEQMLQLMMQQQAQMQEMMKMMASMGMNQLQQQGMSMMQGSQQQQEQGQGQNQFTYQEGTESHSGPST</sequence>
<dbReference type="Gene3D" id="6.10.140.1230">
    <property type="match status" value="1"/>
</dbReference>
<keyword evidence="1" id="KW-0175">Coiled coil</keyword>
<feature type="region of interest" description="Disordered" evidence="2">
    <location>
        <begin position="201"/>
        <end position="228"/>
    </location>
</feature>
<reference evidence="3 4" key="1">
    <citation type="journal article" date="2020" name="G3 (Bethesda)">
        <title>Improved Reference Genome for Cyclotella cryptica CCMP332, a Model for Cell Wall Morphogenesis, Salinity Adaptation, and Lipid Production in Diatoms (Bacillariophyta).</title>
        <authorList>
            <person name="Roberts W.R."/>
            <person name="Downey K.M."/>
            <person name="Ruck E.C."/>
            <person name="Traller J.C."/>
            <person name="Alverson A.J."/>
        </authorList>
    </citation>
    <scope>NUCLEOTIDE SEQUENCE [LARGE SCALE GENOMIC DNA]</scope>
    <source>
        <strain evidence="3 4">CCMP332</strain>
    </source>
</reference>
<dbReference type="PANTHER" id="PTHR10476">
    <property type="entry name" value="CHARGED MULTIVESICULAR BODY PROTEIN"/>
    <property type="match status" value="1"/>
</dbReference>
<name>A0ABD3P0V4_9STRA</name>
<keyword evidence="4" id="KW-1185">Reference proteome</keyword>
<dbReference type="Pfam" id="PF03357">
    <property type="entry name" value="Snf7"/>
    <property type="match status" value="1"/>
</dbReference>
<feature type="compositionally biased region" description="Polar residues" evidence="2">
    <location>
        <begin position="397"/>
        <end position="411"/>
    </location>
</feature>
<feature type="compositionally biased region" description="Low complexity" evidence="2">
    <location>
        <begin position="373"/>
        <end position="396"/>
    </location>
</feature>
<evidence type="ECO:0000313" key="3">
    <source>
        <dbReference type="EMBL" id="KAL3781483.1"/>
    </source>
</evidence>
<feature type="compositionally biased region" description="Basic and acidic residues" evidence="2">
    <location>
        <begin position="207"/>
        <end position="219"/>
    </location>
</feature>
<evidence type="ECO:0008006" key="5">
    <source>
        <dbReference type="Google" id="ProtNLM"/>
    </source>
</evidence>
<feature type="region of interest" description="Disordered" evidence="2">
    <location>
        <begin position="373"/>
        <end position="411"/>
    </location>
</feature>
<evidence type="ECO:0000313" key="4">
    <source>
        <dbReference type="Proteomes" id="UP001516023"/>
    </source>
</evidence>